<name>A0A131YDZ5_RHIAP</name>
<reference evidence="1" key="1">
    <citation type="journal article" date="2016" name="Ticks Tick Borne Dis.">
        <title>De novo assembly and annotation of the salivary gland transcriptome of Rhipicephalus appendiculatus male and female ticks during blood feeding.</title>
        <authorList>
            <person name="de Castro M.H."/>
            <person name="de Klerk D."/>
            <person name="Pienaar R."/>
            <person name="Latif A.A."/>
            <person name="Rees D.J."/>
            <person name="Mans B.J."/>
        </authorList>
    </citation>
    <scope>NUCLEOTIDE SEQUENCE</scope>
    <source>
        <tissue evidence="1">Salivary glands</tissue>
    </source>
</reference>
<sequence length="123" mass="14412">MSQQTHTLVTSKHAHTMQKHILQQSCNNLILLLWTYEKEVYVFVWDGDEDDIHFFFLFQQCPRLGRRDSSQRGEAMYTLAYLLGRARHTEKAFCPEATHFELLNSVCEAQTNGKKKPSTIHRL</sequence>
<proteinExistence type="predicted"/>
<accession>A0A131YDZ5</accession>
<dbReference type="EMBL" id="GEDV01012271">
    <property type="protein sequence ID" value="JAP76286.1"/>
    <property type="molecule type" value="Transcribed_RNA"/>
</dbReference>
<protein>
    <submittedName>
        <fullName evidence="1">Uncharacterized protein</fullName>
    </submittedName>
</protein>
<evidence type="ECO:0000313" key="1">
    <source>
        <dbReference type="EMBL" id="JAP76286.1"/>
    </source>
</evidence>
<organism evidence="1">
    <name type="scientific">Rhipicephalus appendiculatus</name>
    <name type="common">Brown ear tick</name>
    <dbReference type="NCBI Taxonomy" id="34631"/>
    <lineage>
        <taxon>Eukaryota</taxon>
        <taxon>Metazoa</taxon>
        <taxon>Ecdysozoa</taxon>
        <taxon>Arthropoda</taxon>
        <taxon>Chelicerata</taxon>
        <taxon>Arachnida</taxon>
        <taxon>Acari</taxon>
        <taxon>Parasitiformes</taxon>
        <taxon>Ixodida</taxon>
        <taxon>Ixodoidea</taxon>
        <taxon>Ixodidae</taxon>
        <taxon>Rhipicephalinae</taxon>
        <taxon>Rhipicephalus</taxon>
        <taxon>Rhipicephalus</taxon>
    </lineage>
</organism>
<dbReference type="AlphaFoldDB" id="A0A131YDZ5"/>